<organism evidence="1 2">
    <name type="scientific">Lactococcus cremoris subsp. cremoris GE214</name>
    <dbReference type="NCBI Taxonomy" id="1415168"/>
    <lineage>
        <taxon>Bacteria</taxon>
        <taxon>Bacillati</taxon>
        <taxon>Bacillota</taxon>
        <taxon>Bacilli</taxon>
        <taxon>Lactobacillales</taxon>
        <taxon>Streptococcaceae</taxon>
        <taxon>Lactococcus</taxon>
        <taxon>Lactococcus cremoris subsp. cremoris</taxon>
    </lineage>
</organism>
<protein>
    <submittedName>
        <fullName evidence="1">Putative cro protein</fullName>
    </submittedName>
</protein>
<proteinExistence type="predicted"/>
<accession>A0A084A6W5</accession>
<evidence type="ECO:0000313" key="1">
    <source>
        <dbReference type="EMBL" id="KEY61044.1"/>
    </source>
</evidence>
<dbReference type="Proteomes" id="UP000028401">
    <property type="component" value="Unassembled WGS sequence"/>
</dbReference>
<evidence type="ECO:0000313" key="2">
    <source>
        <dbReference type="Proteomes" id="UP000028401"/>
    </source>
</evidence>
<reference evidence="1 2" key="1">
    <citation type="submission" date="2014-06" db="EMBL/GenBank/DDBJ databases">
        <title>Draft genome sequence of the putrescine producing strain Lactococcus lactis subsp cremoris GE214.</title>
        <authorList>
            <person name="Ladero V."/>
            <person name="Linares D.M."/>
            <person name="del Rio B."/>
            <person name="Mayo B."/>
            <person name="Martin M.C."/>
            <person name="Fernandez M."/>
            <person name="Alvarez M.A."/>
        </authorList>
    </citation>
    <scope>NUCLEOTIDE SEQUENCE [LARGE SCALE GENOMIC DNA]</scope>
    <source>
        <strain evidence="1 2">GE214</strain>
    </source>
</reference>
<dbReference type="PATRIC" id="fig|1415168.3.peg.2884"/>
<dbReference type="RefSeq" id="WP_014573247.1">
    <property type="nucleotide sequence ID" value="NZ_AZSI01000242.1"/>
</dbReference>
<name>A0A084A6W5_LACLC</name>
<dbReference type="AlphaFoldDB" id="A0A084A6W5"/>
<gene>
    <name evidence="1" type="ORF">U725_02834</name>
</gene>
<dbReference type="EMBL" id="AZSI01000242">
    <property type="protein sequence ID" value="KEY61044.1"/>
    <property type="molecule type" value="Genomic_DNA"/>
</dbReference>
<comment type="caution">
    <text evidence="1">The sequence shown here is derived from an EMBL/GenBank/DDBJ whole genome shotgun (WGS) entry which is preliminary data.</text>
</comment>
<sequence>MPLLTPEMKKALRRVQADKLLNKKDLAKYIGVSESTAKSITKDNEPQNVKNKVFNAVVSAIAENC</sequence>